<evidence type="ECO:0000259" key="3">
    <source>
        <dbReference type="PROSITE" id="PS50158"/>
    </source>
</evidence>
<dbReference type="InterPro" id="IPR054722">
    <property type="entry name" value="PolX-like_BBD"/>
</dbReference>
<dbReference type="InterPro" id="IPR001878">
    <property type="entry name" value="Znf_CCHC"/>
</dbReference>
<dbReference type="AlphaFoldDB" id="A0AAD7LPZ9"/>
<feature type="domain" description="CCHC-type" evidence="3">
    <location>
        <begin position="114"/>
        <end position="127"/>
    </location>
</feature>
<keyword evidence="1" id="KW-0863">Zinc-finger</keyword>
<dbReference type="SUPFAM" id="SSF57756">
    <property type="entry name" value="Retrovirus zinc finger-like domains"/>
    <property type="match status" value="1"/>
</dbReference>
<protein>
    <submittedName>
        <fullName evidence="4">Retrovirus-related Pol polyprotein from transposon TNT 1-94</fullName>
    </submittedName>
</protein>
<evidence type="ECO:0000256" key="1">
    <source>
        <dbReference type="PROSITE-ProRule" id="PRU00047"/>
    </source>
</evidence>
<dbReference type="KEGG" id="qsa:O6P43_016705"/>
<feature type="compositionally biased region" description="Basic residues" evidence="2">
    <location>
        <begin position="86"/>
        <end position="97"/>
    </location>
</feature>
<keyword evidence="5" id="KW-1185">Reference proteome</keyword>
<keyword evidence="1" id="KW-0479">Metal-binding</keyword>
<dbReference type="Proteomes" id="UP001163823">
    <property type="component" value="Chromosome 7"/>
</dbReference>
<dbReference type="GO" id="GO:0003676">
    <property type="term" value="F:nucleic acid binding"/>
    <property type="evidence" value="ECO:0007669"/>
    <property type="project" value="InterPro"/>
</dbReference>
<keyword evidence="1" id="KW-0862">Zinc</keyword>
<dbReference type="EMBL" id="JARAOO010000007">
    <property type="protein sequence ID" value="KAJ7961351.1"/>
    <property type="molecule type" value="Genomic_DNA"/>
</dbReference>
<sequence>MVKRLMMKLIAKVLRSLTPKFDHMVTVIEEFKDLFVFSFDELMGSLQAHEVRINRSIEKNEEKVFQAKGESSNQNEKLSEQGRGRGGFRGRGHRRGRDRGQSNWSNNRRDEVECYHCNKFGHIEAECWYKNDQASYAEEKREESMLFMAHSDFVNCDNNVWYVNSDCSNHMSSVRVIFKEHDESERKQIRLGDNKQIQVEGKGIFTVMTSNGKVKDIQNVLFAPSLAHNLLSVGQLLDNDFSIMFDDRKCVIKKNKKF</sequence>
<organism evidence="4 5">
    <name type="scientific">Quillaja saponaria</name>
    <name type="common">Soap bark tree</name>
    <dbReference type="NCBI Taxonomy" id="32244"/>
    <lineage>
        <taxon>Eukaryota</taxon>
        <taxon>Viridiplantae</taxon>
        <taxon>Streptophyta</taxon>
        <taxon>Embryophyta</taxon>
        <taxon>Tracheophyta</taxon>
        <taxon>Spermatophyta</taxon>
        <taxon>Magnoliopsida</taxon>
        <taxon>eudicotyledons</taxon>
        <taxon>Gunneridae</taxon>
        <taxon>Pentapetalae</taxon>
        <taxon>rosids</taxon>
        <taxon>fabids</taxon>
        <taxon>Fabales</taxon>
        <taxon>Quillajaceae</taxon>
        <taxon>Quillaja</taxon>
    </lineage>
</organism>
<dbReference type="Pfam" id="PF22936">
    <property type="entry name" value="Pol_BBD"/>
    <property type="match status" value="1"/>
</dbReference>
<evidence type="ECO:0000313" key="5">
    <source>
        <dbReference type="Proteomes" id="UP001163823"/>
    </source>
</evidence>
<reference evidence="4" key="1">
    <citation type="journal article" date="2023" name="Science">
        <title>Elucidation of the pathway for biosynthesis of saponin adjuvants from the soapbark tree.</title>
        <authorList>
            <person name="Reed J."/>
            <person name="Orme A."/>
            <person name="El-Demerdash A."/>
            <person name="Owen C."/>
            <person name="Martin L.B.B."/>
            <person name="Misra R.C."/>
            <person name="Kikuchi S."/>
            <person name="Rejzek M."/>
            <person name="Martin A.C."/>
            <person name="Harkess A."/>
            <person name="Leebens-Mack J."/>
            <person name="Louveau T."/>
            <person name="Stephenson M.J."/>
            <person name="Osbourn A."/>
        </authorList>
    </citation>
    <scope>NUCLEOTIDE SEQUENCE</scope>
    <source>
        <strain evidence="4">S10</strain>
    </source>
</reference>
<dbReference type="PROSITE" id="PS50158">
    <property type="entry name" value="ZF_CCHC"/>
    <property type="match status" value="1"/>
</dbReference>
<accession>A0AAD7LPZ9</accession>
<proteinExistence type="predicted"/>
<comment type="caution">
    <text evidence="4">The sequence shown here is derived from an EMBL/GenBank/DDBJ whole genome shotgun (WGS) entry which is preliminary data.</text>
</comment>
<dbReference type="GO" id="GO:0008270">
    <property type="term" value="F:zinc ion binding"/>
    <property type="evidence" value="ECO:0007669"/>
    <property type="project" value="UniProtKB-KW"/>
</dbReference>
<evidence type="ECO:0000256" key="2">
    <source>
        <dbReference type="SAM" id="MobiDB-lite"/>
    </source>
</evidence>
<feature type="region of interest" description="Disordered" evidence="2">
    <location>
        <begin position="64"/>
        <end position="105"/>
    </location>
</feature>
<gene>
    <name evidence="4" type="ORF">O6P43_016705</name>
</gene>
<dbReference type="InterPro" id="IPR036875">
    <property type="entry name" value="Znf_CCHC_sf"/>
</dbReference>
<evidence type="ECO:0000313" key="4">
    <source>
        <dbReference type="EMBL" id="KAJ7961351.1"/>
    </source>
</evidence>
<name>A0AAD7LPZ9_QUISA</name>